<proteinExistence type="predicted"/>
<evidence type="ECO:0000259" key="4">
    <source>
        <dbReference type="PROSITE" id="PS01124"/>
    </source>
</evidence>
<name>A0A2S5TBN4_9GAMM</name>
<dbReference type="AlphaFoldDB" id="A0A2S5TBN4"/>
<gene>
    <name evidence="5" type="ORF">C3942_17905</name>
</gene>
<protein>
    <submittedName>
        <fullName evidence="5">AraC family transcriptional regulator</fullName>
    </submittedName>
</protein>
<reference evidence="5 6" key="1">
    <citation type="submission" date="2018-02" db="EMBL/GenBank/DDBJ databases">
        <title>Genome sequencing of Solimonas sp. HR-BB.</title>
        <authorList>
            <person name="Lee Y."/>
            <person name="Jeon C.O."/>
        </authorList>
    </citation>
    <scope>NUCLEOTIDE SEQUENCE [LARGE SCALE GENOMIC DNA]</scope>
    <source>
        <strain evidence="5 6">HR-BB</strain>
    </source>
</reference>
<dbReference type="RefSeq" id="WP_104231737.1">
    <property type="nucleotide sequence ID" value="NZ_PSNW01000012.1"/>
</dbReference>
<dbReference type="PANTHER" id="PTHR47894">
    <property type="entry name" value="HTH-TYPE TRANSCRIPTIONAL REGULATOR GADX"/>
    <property type="match status" value="1"/>
</dbReference>
<dbReference type="SUPFAM" id="SSF46689">
    <property type="entry name" value="Homeodomain-like"/>
    <property type="match status" value="2"/>
</dbReference>
<accession>A0A2S5TBN4</accession>
<sequence length="336" mass="37149">MGTLVRASGARGYRELMRSLGHDPARLLRRCRIPARSLDDDDALLPLRSTVQLLELSAAETRTPDFGLRMSRSQDISVLGPLAIVLRNAPTVKSALDYASRYLFVHSTGIVLSVHDNSPVIRDGAEISIEVRVEGGAVRRQTEDLCLADLHHISQLLAGPHYELRAVTLAHSPLAPLSTYRQVFRAPVLPGQPRAGLHVSRRTLESNLKTVDHTLRQIAVDYLATHFGSPDQALGERVRQVLRRTLGTPQGSKDAVAELLGMHPRTLQRRLDAEGSGFDAIREELRQEAALRYLRETRIPLGQLAGMLGFSEQSAFTRSCRRWFGQAPSALRRSAG</sequence>
<dbReference type="InterPro" id="IPR009057">
    <property type="entry name" value="Homeodomain-like_sf"/>
</dbReference>
<organism evidence="5 6">
    <name type="scientific">Solimonas fluminis</name>
    <dbReference type="NCBI Taxonomy" id="2086571"/>
    <lineage>
        <taxon>Bacteria</taxon>
        <taxon>Pseudomonadati</taxon>
        <taxon>Pseudomonadota</taxon>
        <taxon>Gammaproteobacteria</taxon>
        <taxon>Nevskiales</taxon>
        <taxon>Nevskiaceae</taxon>
        <taxon>Solimonas</taxon>
    </lineage>
</organism>
<feature type="domain" description="HTH araC/xylS-type" evidence="4">
    <location>
        <begin position="236"/>
        <end position="334"/>
    </location>
</feature>
<dbReference type="EMBL" id="PSNW01000012">
    <property type="protein sequence ID" value="PPE72421.1"/>
    <property type="molecule type" value="Genomic_DNA"/>
</dbReference>
<dbReference type="GO" id="GO:0005829">
    <property type="term" value="C:cytosol"/>
    <property type="evidence" value="ECO:0007669"/>
    <property type="project" value="TreeGrafter"/>
</dbReference>
<evidence type="ECO:0000313" key="6">
    <source>
        <dbReference type="Proteomes" id="UP000238220"/>
    </source>
</evidence>
<evidence type="ECO:0000313" key="5">
    <source>
        <dbReference type="EMBL" id="PPE72421.1"/>
    </source>
</evidence>
<keyword evidence="6" id="KW-1185">Reference proteome</keyword>
<dbReference type="PANTHER" id="PTHR47894:SF4">
    <property type="entry name" value="HTH-TYPE TRANSCRIPTIONAL REGULATOR GADX"/>
    <property type="match status" value="1"/>
</dbReference>
<comment type="caution">
    <text evidence="5">The sequence shown here is derived from an EMBL/GenBank/DDBJ whole genome shotgun (WGS) entry which is preliminary data.</text>
</comment>
<dbReference type="GO" id="GO:0000976">
    <property type="term" value="F:transcription cis-regulatory region binding"/>
    <property type="evidence" value="ECO:0007669"/>
    <property type="project" value="TreeGrafter"/>
</dbReference>
<dbReference type="PROSITE" id="PS01124">
    <property type="entry name" value="HTH_ARAC_FAMILY_2"/>
    <property type="match status" value="1"/>
</dbReference>
<dbReference type="Pfam" id="PF12625">
    <property type="entry name" value="Arabinose_bd"/>
    <property type="match status" value="1"/>
</dbReference>
<evidence type="ECO:0000256" key="3">
    <source>
        <dbReference type="ARBA" id="ARBA00023163"/>
    </source>
</evidence>
<dbReference type="Gene3D" id="1.10.10.60">
    <property type="entry name" value="Homeodomain-like"/>
    <property type="match status" value="1"/>
</dbReference>
<dbReference type="InterPro" id="IPR032687">
    <property type="entry name" value="AraC-type_N"/>
</dbReference>
<dbReference type="SMART" id="SM00342">
    <property type="entry name" value="HTH_ARAC"/>
    <property type="match status" value="1"/>
</dbReference>
<dbReference type="Proteomes" id="UP000238220">
    <property type="component" value="Unassembled WGS sequence"/>
</dbReference>
<keyword evidence="2" id="KW-0238">DNA-binding</keyword>
<dbReference type="OrthoDB" id="6816069at2"/>
<keyword evidence="3" id="KW-0804">Transcription</keyword>
<dbReference type="InterPro" id="IPR018060">
    <property type="entry name" value="HTH_AraC"/>
</dbReference>
<keyword evidence="1" id="KW-0805">Transcription regulation</keyword>
<evidence type="ECO:0000256" key="2">
    <source>
        <dbReference type="ARBA" id="ARBA00023125"/>
    </source>
</evidence>
<dbReference type="GO" id="GO:0003700">
    <property type="term" value="F:DNA-binding transcription factor activity"/>
    <property type="evidence" value="ECO:0007669"/>
    <property type="project" value="InterPro"/>
</dbReference>
<evidence type="ECO:0000256" key="1">
    <source>
        <dbReference type="ARBA" id="ARBA00023015"/>
    </source>
</evidence>
<dbReference type="Pfam" id="PF12833">
    <property type="entry name" value="HTH_18"/>
    <property type="match status" value="1"/>
</dbReference>